<keyword evidence="2" id="KW-0732">Signal</keyword>
<keyword evidence="4" id="KW-1185">Reference proteome</keyword>
<feature type="region of interest" description="Disordered" evidence="1">
    <location>
        <begin position="616"/>
        <end position="637"/>
    </location>
</feature>
<dbReference type="EMBL" id="MU858074">
    <property type="protein sequence ID" value="KAK4215931.1"/>
    <property type="molecule type" value="Genomic_DNA"/>
</dbReference>
<proteinExistence type="predicted"/>
<feature type="signal peptide" evidence="2">
    <location>
        <begin position="1"/>
        <end position="19"/>
    </location>
</feature>
<evidence type="ECO:0000256" key="2">
    <source>
        <dbReference type="SAM" id="SignalP"/>
    </source>
</evidence>
<reference evidence="3" key="1">
    <citation type="journal article" date="2023" name="Mol. Phylogenet. Evol.">
        <title>Genome-scale phylogeny and comparative genomics of the fungal order Sordariales.</title>
        <authorList>
            <person name="Hensen N."/>
            <person name="Bonometti L."/>
            <person name="Westerberg I."/>
            <person name="Brannstrom I.O."/>
            <person name="Guillou S."/>
            <person name="Cros-Aarteil S."/>
            <person name="Calhoun S."/>
            <person name="Haridas S."/>
            <person name="Kuo A."/>
            <person name="Mondo S."/>
            <person name="Pangilinan J."/>
            <person name="Riley R."/>
            <person name="LaButti K."/>
            <person name="Andreopoulos B."/>
            <person name="Lipzen A."/>
            <person name="Chen C."/>
            <person name="Yan M."/>
            <person name="Daum C."/>
            <person name="Ng V."/>
            <person name="Clum A."/>
            <person name="Steindorff A."/>
            <person name="Ohm R.A."/>
            <person name="Martin F."/>
            <person name="Silar P."/>
            <person name="Natvig D.O."/>
            <person name="Lalanne C."/>
            <person name="Gautier V."/>
            <person name="Ament-Velasquez S.L."/>
            <person name="Kruys A."/>
            <person name="Hutchinson M.I."/>
            <person name="Powell A.J."/>
            <person name="Barry K."/>
            <person name="Miller A.N."/>
            <person name="Grigoriev I.V."/>
            <person name="Debuchy R."/>
            <person name="Gladieux P."/>
            <person name="Hiltunen Thoren M."/>
            <person name="Johannesson H."/>
        </authorList>
    </citation>
    <scope>NUCLEOTIDE SEQUENCE</scope>
    <source>
        <strain evidence="3">PSN293</strain>
    </source>
</reference>
<dbReference type="AlphaFoldDB" id="A0AAN7B7T1"/>
<dbReference type="Proteomes" id="UP001301769">
    <property type="component" value="Unassembled WGS sequence"/>
</dbReference>
<reference evidence="3" key="2">
    <citation type="submission" date="2023-05" db="EMBL/GenBank/DDBJ databases">
        <authorList>
            <consortium name="Lawrence Berkeley National Laboratory"/>
            <person name="Steindorff A."/>
            <person name="Hensen N."/>
            <person name="Bonometti L."/>
            <person name="Westerberg I."/>
            <person name="Brannstrom I.O."/>
            <person name="Guillou S."/>
            <person name="Cros-Aarteil S."/>
            <person name="Calhoun S."/>
            <person name="Haridas S."/>
            <person name="Kuo A."/>
            <person name="Mondo S."/>
            <person name="Pangilinan J."/>
            <person name="Riley R."/>
            <person name="Labutti K."/>
            <person name="Andreopoulos B."/>
            <person name="Lipzen A."/>
            <person name="Chen C."/>
            <person name="Yanf M."/>
            <person name="Daum C."/>
            <person name="Ng V."/>
            <person name="Clum A."/>
            <person name="Ohm R."/>
            <person name="Martin F."/>
            <person name="Silar P."/>
            <person name="Natvig D."/>
            <person name="Lalanne C."/>
            <person name="Gautier V."/>
            <person name="Ament-Velasquez S.L."/>
            <person name="Kruys A."/>
            <person name="Hutchinson M.I."/>
            <person name="Powell A.J."/>
            <person name="Barry K."/>
            <person name="Miller A.N."/>
            <person name="Grigoriev I.V."/>
            <person name="Debuchy R."/>
            <person name="Gladieux P."/>
            <person name="Thoren M.H."/>
            <person name="Johannesson H."/>
        </authorList>
    </citation>
    <scope>NUCLEOTIDE SEQUENCE</scope>
    <source>
        <strain evidence="3">PSN293</strain>
    </source>
</reference>
<comment type="caution">
    <text evidence="3">The sequence shown here is derived from an EMBL/GenBank/DDBJ whole genome shotgun (WGS) entry which is preliminary data.</text>
</comment>
<gene>
    <name evidence="3" type="ORF">QBC37DRAFT_457338</name>
</gene>
<accession>A0AAN7B7T1</accession>
<dbReference type="InterPro" id="IPR005197">
    <property type="entry name" value="Glyco_hydro_71"/>
</dbReference>
<keyword evidence="3" id="KW-0378">Hydrolase</keyword>
<protein>
    <submittedName>
        <fullName evidence="3">Family 71 glycoside hydrolase</fullName>
    </submittedName>
</protein>
<feature type="compositionally biased region" description="Pro residues" evidence="1">
    <location>
        <begin position="627"/>
        <end position="637"/>
    </location>
</feature>
<dbReference type="Gene3D" id="3.20.20.80">
    <property type="entry name" value="Glycosidases"/>
    <property type="match status" value="1"/>
</dbReference>
<evidence type="ECO:0000313" key="3">
    <source>
        <dbReference type="EMBL" id="KAK4215931.1"/>
    </source>
</evidence>
<dbReference type="CDD" id="cd11577">
    <property type="entry name" value="GH71"/>
    <property type="match status" value="1"/>
</dbReference>
<organism evidence="3 4">
    <name type="scientific">Rhypophila decipiens</name>
    <dbReference type="NCBI Taxonomy" id="261697"/>
    <lineage>
        <taxon>Eukaryota</taxon>
        <taxon>Fungi</taxon>
        <taxon>Dikarya</taxon>
        <taxon>Ascomycota</taxon>
        <taxon>Pezizomycotina</taxon>
        <taxon>Sordariomycetes</taxon>
        <taxon>Sordariomycetidae</taxon>
        <taxon>Sordariales</taxon>
        <taxon>Naviculisporaceae</taxon>
        <taxon>Rhypophila</taxon>
    </lineage>
</organism>
<dbReference type="Pfam" id="PF03659">
    <property type="entry name" value="Glyco_hydro_71"/>
    <property type="match status" value="1"/>
</dbReference>
<sequence>MRLSGLLALGLGAARGVAALGVTNTISYTTTDWQKDIGAAKSAGIDGFAMNMQTPDEANQQIATAFSVAASNGFKLFFSFDYGGSSTDMLDRAWRPDTIKSFITTWGNHEAYYKHNGKPLVSTFEGPTFNYEWRDIIAETNCFFVPDYSSLGAEPAASTIGHGLFNWAAWPAGPNDMNTYIDASYMQALAGAGKAYMMPVSPWFYTNLPGFNKNWLWRGDDLWFDRWLQVISMSRIQKDFDPPEFAQIISWNDFGESHYIGPIVEKALYALDIGKAPFDFVTSRHHDGWRFFLPFLIQLAKTGRATVGTQGVVTWFRRTGARTCGNGGTVGNTASQLQLEYPPEQGAQDKIFFSALLGAPAPVTVKIGGVTVDAQWTDTPAGGAGLYHGSVDTGGRIGRVVVEVAGIATVTGNDISGGCSSVEFNAHVYWESGPQSSAVVDVNSYHCVQGFGVGGLNNICQFSCKYGYCPVTACTCSKIGPKPTMPTPVYKDGYPTDGNVILSGLCGFSVNYGYTGSDCSTTKPASTYVPKNSPFFPDTSTAGTGAQTKYNKLCEFTCKHGYCPINLCRPTATGVLVHAGRLTLEPTYRTTLTRDERNLCEFACLHGGCDEEVCAEPSPPTTTANPTPTPTPTPTTPPKPKHMWYLYSGWTNMVTWGSKEPLYGDKWFVFPAQPDCDDVYASVYRPELDDVSKDWIGVRCEAPYGKCSGGSDPRLIEILEMHFSNEPLYHWTIYRDQDYQMWGLDGKNYGYCEPFTDFKPPSFGCTRVVGLGSTETWSGNVKFRCYSDTSYEQIKASKRCFAVSFSI</sequence>
<feature type="chain" id="PRO_5043032993" evidence="2">
    <location>
        <begin position="20"/>
        <end position="807"/>
    </location>
</feature>
<evidence type="ECO:0000313" key="4">
    <source>
        <dbReference type="Proteomes" id="UP001301769"/>
    </source>
</evidence>
<name>A0AAN7B7T1_9PEZI</name>
<dbReference type="GO" id="GO:0051118">
    <property type="term" value="F:glucan endo-1,3-alpha-glucosidase activity"/>
    <property type="evidence" value="ECO:0007669"/>
    <property type="project" value="InterPro"/>
</dbReference>
<evidence type="ECO:0000256" key="1">
    <source>
        <dbReference type="SAM" id="MobiDB-lite"/>
    </source>
</evidence>